<organism evidence="4 5">
    <name type="scientific">Ruficoccus amylovorans</name>
    <dbReference type="NCBI Taxonomy" id="1804625"/>
    <lineage>
        <taxon>Bacteria</taxon>
        <taxon>Pseudomonadati</taxon>
        <taxon>Verrucomicrobiota</taxon>
        <taxon>Opitutia</taxon>
        <taxon>Puniceicoccales</taxon>
        <taxon>Cerasicoccaceae</taxon>
        <taxon>Ruficoccus</taxon>
    </lineage>
</organism>
<dbReference type="Gene3D" id="3.40.50.1820">
    <property type="entry name" value="alpha/beta hydrolase"/>
    <property type="match status" value="1"/>
</dbReference>
<gene>
    <name evidence="4" type="ORF">H5P28_11930</name>
</gene>
<keyword evidence="1 4" id="KW-0378">Hydrolase</keyword>
<evidence type="ECO:0000256" key="2">
    <source>
        <dbReference type="SAM" id="SignalP"/>
    </source>
</evidence>
<dbReference type="Pfam" id="PF20434">
    <property type="entry name" value="BD-FAE"/>
    <property type="match status" value="1"/>
</dbReference>
<reference evidence="4 5" key="1">
    <citation type="submission" date="2020-07" db="EMBL/GenBank/DDBJ databases">
        <authorList>
            <person name="Feng X."/>
        </authorList>
    </citation>
    <scope>NUCLEOTIDE SEQUENCE [LARGE SCALE GENOMIC DNA]</scope>
    <source>
        <strain evidence="4 5">JCM31066</strain>
    </source>
</reference>
<sequence length="282" mass="30214">MKIMLTKKTLLLSALALPLCMCVEAVADRVESNIQYRASDLELPADNYQRTICTLDVYVPDGEPGFATIINLHGGGLTEGKKSFPALKGQGIGLVAVGYRLAPQADVPAFLEDAAAAVAWTIENIASYGGDPDKVFLAGYSAGAYLAAMVGMDPQWLAPYGLSPDDLAGIICVSGQMSTHFKVKKLRGDTGPEFRVVVDEYAPLTYASKDLPPVCLIVGDRKIEYKNRVEENELMAVSLRNLGHPLVEFHELPGLNHGTVSGGASKVIPGFVERVLVPEQAP</sequence>
<dbReference type="GO" id="GO:0016787">
    <property type="term" value="F:hydrolase activity"/>
    <property type="evidence" value="ECO:0007669"/>
    <property type="project" value="UniProtKB-KW"/>
</dbReference>
<keyword evidence="2" id="KW-0732">Signal</keyword>
<feature type="domain" description="BD-FAE-like" evidence="3">
    <location>
        <begin position="55"/>
        <end position="153"/>
    </location>
</feature>
<dbReference type="InterPro" id="IPR029058">
    <property type="entry name" value="AB_hydrolase_fold"/>
</dbReference>
<evidence type="ECO:0000259" key="3">
    <source>
        <dbReference type="Pfam" id="PF20434"/>
    </source>
</evidence>
<dbReference type="InterPro" id="IPR049492">
    <property type="entry name" value="BD-FAE-like_dom"/>
</dbReference>
<dbReference type="Proteomes" id="UP000546464">
    <property type="component" value="Unassembled WGS sequence"/>
</dbReference>
<protein>
    <submittedName>
        <fullName evidence="4">Alpha/beta hydrolase</fullName>
    </submittedName>
</protein>
<evidence type="ECO:0000313" key="4">
    <source>
        <dbReference type="EMBL" id="MBC2594966.1"/>
    </source>
</evidence>
<evidence type="ECO:0000313" key="5">
    <source>
        <dbReference type="Proteomes" id="UP000546464"/>
    </source>
</evidence>
<dbReference type="InterPro" id="IPR050300">
    <property type="entry name" value="GDXG_lipolytic_enzyme"/>
</dbReference>
<comment type="caution">
    <text evidence="4">The sequence shown here is derived from an EMBL/GenBank/DDBJ whole genome shotgun (WGS) entry which is preliminary data.</text>
</comment>
<name>A0A842HH66_9BACT</name>
<keyword evidence="5" id="KW-1185">Reference proteome</keyword>
<dbReference type="PANTHER" id="PTHR48081">
    <property type="entry name" value="AB HYDROLASE SUPERFAMILY PROTEIN C4A8.06C"/>
    <property type="match status" value="1"/>
</dbReference>
<dbReference type="PANTHER" id="PTHR48081:SF9">
    <property type="entry name" value="CARBOXYLESTERASE"/>
    <property type="match status" value="1"/>
</dbReference>
<proteinExistence type="predicted"/>
<feature type="chain" id="PRO_5032745618" evidence="2">
    <location>
        <begin position="28"/>
        <end position="282"/>
    </location>
</feature>
<dbReference type="AlphaFoldDB" id="A0A842HH66"/>
<dbReference type="EMBL" id="JACHVB010000035">
    <property type="protein sequence ID" value="MBC2594966.1"/>
    <property type="molecule type" value="Genomic_DNA"/>
</dbReference>
<dbReference type="SUPFAM" id="SSF53474">
    <property type="entry name" value="alpha/beta-Hydrolases"/>
    <property type="match status" value="1"/>
</dbReference>
<evidence type="ECO:0000256" key="1">
    <source>
        <dbReference type="ARBA" id="ARBA00022801"/>
    </source>
</evidence>
<accession>A0A842HH66</accession>
<feature type="signal peptide" evidence="2">
    <location>
        <begin position="1"/>
        <end position="27"/>
    </location>
</feature>